<dbReference type="EMBL" id="JBDODL010002193">
    <property type="protein sequence ID" value="MES1922082.1"/>
    <property type="molecule type" value="Genomic_DNA"/>
</dbReference>
<keyword evidence="3" id="KW-1185">Reference proteome</keyword>
<dbReference type="Gene3D" id="2.40.70.10">
    <property type="entry name" value="Acid Proteases"/>
    <property type="match status" value="1"/>
</dbReference>
<comment type="caution">
    <text evidence="2">The sequence shown here is derived from an EMBL/GenBank/DDBJ whole genome shotgun (WGS) entry which is preliminary data.</text>
</comment>
<dbReference type="InterPro" id="IPR015940">
    <property type="entry name" value="UBA"/>
</dbReference>
<accession>A0ABV2AQY0</accession>
<protein>
    <recommendedName>
        <fullName evidence="1">UBA domain-containing protein</fullName>
    </recommendedName>
</protein>
<evidence type="ECO:0000259" key="1">
    <source>
        <dbReference type="PROSITE" id="PS50030"/>
    </source>
</evidence>
<sequence>MAAKTGLLRIVDRNFGGLAKGVGVARILGRIHITTVKIGNCVLPCSISVIDSDGVDFLLGLDMLKRHLIEIDLRKKVLRIGNEEIGFVPKEQNEDRSEILRSVERMGFSREKAEHALETTGWDIDAAIQLLTQ</sequence>
<dbReference type="PANTHER" id="PTHR15397:SF3">
    <property type="entry name" value="DNA DAMAGE INDUCIBLE 1 HOMOLOG 2"/>
    <property type="match status" value="1"/>
</dbReference>
<name>A0ABV2AQY0_9EUKA</name>
<proteinExistence type="predicted"/>
<feature type="domain" description="UBA" evidence="1">
    <location>
        <begin position="91"/>
        <end position="133"/>
    </location>
</feature>
<dbReference type="Gene3D" id="1.10.8.10">
    <property type="entry name" value="DNA helicase RuvA subunit, C-terminal domain"/>
    <property type="match status" value="1"/>
</dbReference>
<dbReference type="SUPFAM" id="SSF46934">
    <property type="entry name" value="UBA-like"/>
    <property type="match status" value="1"/>
</dbReference>
<dbReference type="Proteomes" id="UP001439008">
    <property type="component" value="Unassembled WGS sequence"/>
</dbReference>
<dbReference type="Pfam" id="PF00627">
    <property type="entry name" value="UBA"/>
    <property type="match status" value="1"/>
</dbReference>
<dbReference type="InterPro" id="IPR009060">
    <property type="entry name" value="UBA-like_sf"/>
</dbReference>
<dbReference type="SUPFAM" id="SSF50630">
    <property type="entry name" value="Acid proteases"/>
    <property type="match status" value="1"/>
</dbReference>
<evidence type="ECO:0000313" key="3">
    <source>
        <dbReference type="Proteomes" id="UP001439008"/>
    </source>
</evidence>
<dbReference type="InterPro" id="IPR021109">
    <property type="entry name" value="Peptidase_aspartic_dom_sf"/>
</dbReference>
<evidence type="ECO:0000313" key="2">
    <source>
        <dbReference type="EMBL" id="MES1922082.1"/>
    </source>
</evidence>
<dbReference type="SMART" id="SM00165">
    <property type="entry name" value="UBA"/>
    <property type="match status" value="1"/>
</dbReference>
<dbReference type="PROSITE" id="PS50030">
    <property type="entry name" value="UBA"/>
    <property type="match status" value="1"/>
</dbReference>
<dbReference type="Pfam" id="PF09668">
    <property type="entry name" value="Asp_protease"/>
    <property type="match status" value="1"/>
</dbReference>
<gene>
    <name evidence="2" type="ORF">MHBO_003600</name>
</gene>
<reference evidence="2 3" key="1">
    <citation type="journal article" date="2024" name="BMC Biol.">
        <title>Comparative genomics of Ascetosporea gives new insight into the evolutionary basis for animal parasitism in Rhizaria.</title>
        <authorList>
            <person name="Hiltunen Thoren M."/>
            <person name="Onut-Brannstrom I."/>
            <person name="Alfjorden A."/>
            <person name="Peckova H."/>
            <person name="Swords F."/>
            <person name="Hooper C."/>
            <person name="Holzer A.S."/>
            <person name="Bass D."/>
            <person name="Burki F."/>
        </authorList>
    </citation>
    <scope>NUCLEOTIDE SEQUENCE [LARGE SCALE GENOMIC DNA]</scope>
    <source>
        <strain evidence="2">20-A016</strain>
    </source>
</reference>
<dbReference type="PANTHER" id="PTHR15397">
    <property type="entry name" value="SODIUM-GLUCOSE COTRANSPORTER REGULATORY PROTEIN -RELATED"/>
    <property type="match status" value="1"/>
</dbReference>
<organism evidence="2 3">
    <name type="scientific">Bonamia ostreae</name>
    <dbReference type="NCBI Taxonomy" id="126728"/>
    <lineage>
        <taxon>Eukaryota</taxon>
        <taxon>Sar</taxon>
        <taxon>Rhizaria</taxon>
        <taxon>Endomyxa</taxon>
        <taxon>Ascetosporea</taxon>
        <taxon>Haplosporida</taxon>
        <taxon>Bonamia</taxon>
    </lineage>
</organism>
<dbReference type="InterPro" id="IPR019103">
    <property type="entry name" value="Peptidase_aspartic_DDI1-type"/>
</dbReference>